<dbReference type="SFLD" id="SFLDG01384">
    <property type="entry name" value="thioether_bond_formation_requi"/>
    <property type="match status" value="1"/>
</dbReference>
<dbReference type="GO" id="GO:0051536">
    <property type="term" value="F:iron-sulfur cluster binding"/>
    <property type="evidence" value="ECO:0007669"/>
    <property type="project" value="UniProtKB-KW"/>
</dbReference>
<comment type="caution">
    <text evidence="8">The sequence shown here is derived from an EMBL/GenBank/DDBJ whole genome shotgun (WGS) entry which is preliminary data.</text>
</comment>
<dbReference type="AlphaFoldDB" id="A0A3E3E9F5"/>
<evidence type="ECO:0000256" key="6">
    <source>
        <dbReference type="ARBA" id="ARBA00023601"/>
    </source>
</evidence>
<dbReference type="InterPro" id="IPR007197">
    <property type="entry name" value="rSAM"/>
</dbReference>
<dbReference type="Pfam" id="PF13186">
    <property type="entry name" value="SPASM"/>
    <property type="match status" value="1"/>
</dbReference>
<evidence type="ECO:0000256" key="5">
    <source>
        <dbReference type="ARBA" id="ARBA00023014"/>
    </source>
</evidence>
<keyword evidence="4" id="KW-0408">Iron</keyword>
<keyword evidence="2" id="KW-0949">S-adenosyl-L-methionine</keyword>
<sequence>MEQITFLIKPASSLCNLACSYCFYGDVSANRECASMGVMKESTSMVLIDKALSLDVEKINFCFQGGEPLVAGIAYFEKFIAFVEEKKSSKIISYSLQTNGVLIDDRWISLFKKYNFLIGISLDGFLENHNKYRKDKKKKGTFNTTIHNIKKLERNGIQYNILTVLTHELSKKPKQLFEFFIKNKFQYIQLIPCLPTLQGNTVIDRYSLKPQDFSNFYKVFFDCWYKEYCKGHYISIYLFDNIIPMYRNILPQQCGMLGKCQMQFVVEGNGNVYPCDFYVLDEYCSGNIETDQIKDIITNSVVQKFLKEPRKCCSKCDECRFKKICYGNCKRLSVCYYDVNYCGYKDFLDYTEQRMINIAKQL</sequence>
<comment type="similarity">
    <text evidence="6">Belongs to the radical SAM superfamily. Anaerobic sulfatase-maturating enzyme family.</text>
</comment>
<dbReference type="PANTHER" id="PTHR43273">
    <property type="entry name" value="ANAEROBIC SULFATASE-MATURATING ENZYME HOMOLOG ASLB-RELATED"/>
    <property type="match status" value="1"/>
</dbReference>
<proteinExistence type="inferred from homology"/>
<dbReference type="SFLD" id="SFLDF00289">
    <property type="entry name" value="anaerobic_Cys-type_sulfatase-m"/>
    <property type="match status" value="1"/>
</dbReference>
<dbReference type="SFLD" id="SFLDG01067">
    <property type="entry name" value="SPASM/twitch_domain_containing"/>
    <property type="match status" value="1"/>
</dbReference>
<dbReference type="EMBL" id="QUSL01000043">
    <property type="protein sequence ID" value="RGD78805.1"/>
    <property type="molecule type" value="Genomic_DNA"/>
</dbReference>
<accession>A0A3E3E9F5</accession>
<dbReference type="SFLD" id="SFLDS00029">
    <property type="entry name" value="Radical_SAM"/>
    <property type="match status" value="1"/>
</dbReference>
<dbReference type="Proteomes" id="UP000261032">
    <property type="component" value="Unassembled WGS sequence"/>
</dbReference>
<dbReference type="InterPro" id="IPR013785">
    <property type="entry name" value="Aldolase_TIM"/>
</dbReference>
<dbReference type="GO" id="GO:0016491">
    <property type="term" value="F:oxidoreductase activity"/>
    <property type="evidence" value="ECO:0007669"/>
    <property type="project" value="InterPro"/>
</dbReference>
<dbReference type="InterPro" id="IPR034485">
    <property type="entry name" value="Anaerobic_Cys-type_sulfatase-m"/>
</dbReference>
<evidence type="ECO:0000313" key="9">
    <source>
        <dbReference type="Proteomes" id="UP000261032"/>
    </source>
</evidence>
<dbReference type="InterPro" id="IPR058240">
    <property type="entry name" value="rSAM_sf"/>
</dbReference>
<dbReference type="InterPro" id="IPR023867">
    <property type="entry name" value="Sulphatase_maturase_rSAM"/>
</dbReference>
<dbReference type="CDD" id="cd01335">
    <property type="entry name" value="Radical_SAM"/>
    <property type="match status" value="1"/>
</dbReference>
<keyword evidence="3" id="KW-0479">Metal-binding</keyword>
<gene>
    <name evidence="8" type="ORF">DXB93_16930</name>
</gene>
<dbReference type="Gene3D" id="3.20.20.70">
    <property type="entry name" value="Aldolase class I"/>
    <property type="match status" value="1"/>
</dbReference>
<evidence type="ECO:0000256" key="4">
    <source>
        <dbReference type="ARBA" id="ARBA00023004"/>
    </source>
</evidence>
<reference evidence="8 9" key="1">
    <citation type="submission" date="2018-08" db="EMBL/GenBank/DDBJ databases">
        <title>A genome reference for cultivated species of the human gut microbiota.</title>
        <authorList>
            <person name="Zou Y."/>
            <person name="Xue W."/>
            <person name="Luo G."/>
        </authorList>
    </citation>
    <scope>NUCLEOTIDE SEQUENCE [LARGE SCALE GENOMIC DNA]</scope>
    <source>
        <strain evidence="8 9">OM06-4</strain>
    </source>
</reference>
<dbReference type="SFLD" id="SFLDG01386">
    <property type="entry name" value="main_SPASM_domain-containing"/>
    <property type="match status" value="1"/>
</dbReference>
<evidence type="ECO:0000256" key="2">
    <source>
        <dbReference type="ARBA" id="ARBA00022691"/>
    </source>
</evidence>
<dbReference type="RefSeq" id="WP_117582524.1">
    <property type="nucleotide sequence ID" value="NZ_QUSL01000043.1"/>
</dbReference>
<comment type="cofactor">
    <cofactor evidence="1">
        <name>[4Fe-4S] cluster</name>
        <dbReference type="ChEBI" id="CHEBI:49883"/>
    </cofactor>
</comment>
<name>A0A3E3E9F5_9FIRM</name>
<dbReference type="InterPro" id="IPR023885">
    <property type="entry name" value="4Fe4S-binding_SPASM_dom"/>
</dbReference>
<evidence type="ECO:0000313" key="8">
    <source>
        <dbReference type="EMBL" id="RGD78805.1"/>
    </source>
</evidence>
<keyword evidence="5" id="KW-0411">Iron-sulfur</keyword>
<evidence type="ECO:0000256" key="3">
    <source>
        <dbReference type="ARBA" id="ARBA00022723"/>
    </source>
</evidence>
<evidence type="ECO:0000256" key="1">
    <source>
        <dbReference type="ARBA" id="ARBA00001966"/>
    </source>
</evidence>
<dbReference type="PROSITE" id="PS51918">
    <property type="entry name" value="RADICAL_SAM"/>
    <property type="match status" value="1"/>
</dbReference>
<dbReference type="Pfam" id="PF04055">
    <property type="entry name" value="Radical_SAM"/>
    <property type="match status" value="1"/>
</dbReference>
<evidence type="ECO:0000259" key="7">
    <source>
        <dbReference type="PROSITE" id="PS51918"/>
    </source>
</evidence>
<dbReference type="NCBIfam" id="TIGR04085">
    <property type="entry name" value="rSAM_more_4Fe4S"/>
    <property type="match status" value="1"/>
</dbReference>
<protein>
    <submittedName>
        <fullName evidence="8">Radical SAM protein</fullName>
    </submittedName>
</protein>
<dbReference type="SUPFAM" id="SSF102114">
    <property type="entry name" value="Radical SAM enzymes"/>
    <property type="match status" value="1"/>
</dbReference>
<dbReference type="PANTHER" id="PTHR43273:SF3">
    <property type="entry name" value="ANAEROBIC SULFATASE-MATURATING ENZYME HOMOLOG ASLB-RELATED"/>
    <property type="match status" value="1"/>
</dbReference>
<feature type="domain" description="Radical SAM core" evidence="7">
    <location>
        <begin position="1"/>
        <end position="226"/>
    </location>
</feature>
<organism evidence="8 9">
    <name type="scientific">Thomasclavelia ramosa</name>
    <dbReference type="NCBI Taxonomy" id="1547"/>
    <lineage>
        <taxon>Bacteria</taxon>
        <taxon>Bacillati</taxon>
        <taxon>Bacillota</taxon>
        <taxon>Erysipelotrichia</taxon>
        <taxon>Erysipelotrichales</taxon>
        <taxon>Coprobacillaceae</taxon>
        <taxon>Thomasclavelia</taxon>
    </lineage>
</organism>
<dbReference type="GO" id="GO:0046872">
    <property type="term" value="F:metal ion binding"/>
    <property type="evidence" value="ECO:0007669"/>
    <property type="project" value="UniProtKB-KW"/>
</dbReference>
<dbReference type="SFLD" id="SFLDG01072">
    <property type="entry name" value="dehydrogenase_like"/>
    <property type="match status" value="1"/>
</dbReference>